<dbReference type="EMBL" id="CP047963">
    <property type="protein sequence ID" value="QHQ53679.1"/>
    <property type="molecule type" value="Genomic_DNA"/>
</dbReference>
<dbReference type="InterPro" id="IPR029063">
    <property type="entry name" value="SAM-dependent_MTases_sf"/>
</dbReference>
<feature type="domain" description="DUF4942" evidence="1">
    <location>
        <begin position="270"/>
        <end position="342"/>
    </location>
</feature>
<evidence type="ECO:0000313" key="2">
    <source>
        <dbReference type="EMBL" id="QHQ53679.1"/>
    </source>
</evidence>
<dbReference type="AlphaFoldDB" id="A0AAE6SNA5"/>
<evidence type="ECO:0000259" key="1">
    <source>
        <dbReference type="Pfam" id="PF13708"/>
    </source>
</evidence>
<sequence>MSDLQFYPTPAALAKKMASKFTRPITRLLDPSAGTGDLLDAVEQVKRVRRSSDCVELDPERRAVLKDKGLNIVGADFLDMEPVACYSSIIMNPPFAEGARHVLHAFNFLFCGELIALVNATTLTNPYTAERKLLCKLIEDHGGDVEYVEAAFQTDETERKTTVDCAIIHLVKKNTEQFDFIRLMDKTEAKDALGSERVEQARDLMLPGDELKNRVIDFTQAVEFMKVHRKAEMMAVRFKRRLGKAINDTTEDTQTDSESDLIESMHKDYQALKDAAWSGVMRSLRVTNRLTSGAQKKLESQFEDIRRIDFTLTNIEGFLLGLVEQQGDMQIQMLLDCFDIFSKYHLKCERGLPPT</sequence>
<dbReference type="Gene3D" id="3.40.50.150">
    <property type="entry name" value="Vaccinia Virus protein VP39"/>
    <property type="match status" value="1"/>
</dbReference>
<dbReference type="InterPro" id="IPR031339">
    <property type="entry name" value="DUF4942"/>
</dbReference>
<dbReference type="Proteomes" id="UP000463871">
    <property type="component" value="Plasmid pMC64A"/>
</dbReference>
<keyword evidence="2" id="KW-0614">Plasmid</keyword>
<geneLocation type="plasmid" evidence="3">
    <name>pmc64a</name>
</geneLocation>
<reference evidence="2 3" key="1">
    <citation type="submission" date="2020-01" db="EMBL/GenBank/DDBJ databases">
        <title>Complete genome of Aeromonas media MC64.</title>
        <authorList>
            <person name="Cao G."/>
            <person name="Fu J."/>
            <person name="Zhong C."/>
        </authorList>
    </citation>
    <scope>NUCLEOTIDE SEQUENCE [LARGE SCALE GENOMIC DNA]</scope>
    <source>
        <strain evidence="2 3">MC64</strain>
        <plasmid evidence="3">pmc64a</plasmid>
    </source>
</reference>
<evidence type="ECO:0000313" key="3">
    <source>
        <dbReference type="Proteomes" id="UP000463871"/>
    </source>
</evidence>
<proteinExistence type="predicted"/>
<name>A0AAE6SNA5_AERME</name>
<gene>
    <name evidence="2" type="ORF">GWI30_22845</name>
</gene>
<organism evidence="2 3">
    <name type="scientific">Aeromonas media</name>
    <dbReference type="NCBI Taxonomy" id="651"/>
    <lineage>
        <taxon>Bacteria</taxon>
        <taxon>Pseudomonadati</taxon>
        <taxon>Pseudomonadota</taxon>
        <taxon>Gammaproteobacteria</taxon>
        <taxon>Aeromonadales</taxon>
        <taxon>Aeromonadaceae</taxon>
        <taxon>Aeromonas</taxon>
    </lineage>
</organism>
<dbReference type="Pfam" id="PF13708">
    <property type="entry name" value="DUF4942"/>
    <property type="match status" value="1"/>
</dbReference>
<accession>A0AAE6SNA5</accession>
<dbReference type="SUPFAM" id="SSF53335">
    <property type="entry name" value="S-adenosyl-L-methionine-dependent methyltransferases"/>
    <property type="match status" value="1"/>
</dbReference>
<dbReference type="RefSeq" id="WP_161507970.1">
    <property type="nucleotide sequence ID" value="NZ_CAWPID010000002.1"/>
</dbReference>
<protein>
    <submittedName>
        <fullName evidence="2">DUF4942 domain-containing protein</fullName>
    </submittedName>
</protein>